<dbReference type="EMBL" id="JAHMHQ010000012">
    <property type="protein sequence ID" value="KAK1635522.1"/>
    <property type="molecule type" value="Genomic_DNA"/>
</dbReference>
<comment type="caution">
    <text evidence="1">The sequence shown here is derived from an EMBL/GenBank/DDBJ whole genome shotgun (WGS) entry which is preliminary data.</text>
</comment>
<protein>
    <submittedName>
        <fullName evidence="1">Uncharacterized protein</fullName>
    </submittedName>
</protein>
<reference evidence="1" key="1">
    <citation type="submission" date="2021-06" db="EMBL/GenBank/DDBJ databases">
        <title>Comparative genomics, transcriptomics and evolutionary studies reveal genomic signatures of adaptation to plant cell wall in hemibiotrophic fungi.</title>
        <authorList>
            <consortium name="DOE Joint Genome Institute"/>
            <person name="Baroncelli R."/>
            <person name="Diaz J.F."/>
            <person name="Benocci T."/>
            <person name="Peng M."/>
            <person name="Battaglia E."/>
            <person name="Haridas S."/>
            <person name="Andreopoulos W."/>
            <person name="Labutti K."/>
            <person name="Pangilinan J."/>
            <person name="Floch G.L."/>
            <person name="Makela M.R."/>
            <person name="Henrissat B."/>
            <person name="Grigoriev I.V."/>
            <person name="Crouch J.A."/>
            <person name="De Vries R.P."/>
            <person name="Sukno S.A."/>
            <person name="Thon M.R."/>
        </authorList>
    </citation>
    <scope>NUCLEOTIDE SEQUENCE</scope>
    <source>
        <strain evidence="1">CBS 102054</strain>
    </source>
</reference>
<proteinExistence type="predicted"/>
<name>A0AAI9ZRV6_9PEZI</name>
<gene>
    <name evidence="1" type="ORF">BDP81DRAFT_429808</name>
</gene>
<organism evidence="1 2">
    <name type="scientific">Colletotrichum phormii</name>
    <dbReference type="NCBI Taxonomy" id="359342"/>
    <lineage>
        <taxon>Eukaryota</taxon>
        <taxon>Fungi</taxon>
        <taxon>Dikarya</taxon>
        <taxon>Ascomycota</taxon>
        <taxon>Pezizomycotina</taxon>
        <taxon>Sordariomycetes</taxon>
        <taxon>Hypocreomycetidae</taxon>
        <taxon>Glomerellales</taxon>
        <taxon>Glomerellaceae</taxon>
        <taxon>Colletotrichum</taxon>
        <taxon>Colletotrichum acutatum species complex</taxon>
    </lineage>
</organism>
<keyword evidence="2" id="KW-1185">Reference proteome</keyword>
<accession>A0AAI9ZRV6</accession>
<sequence length="54" mass="6471">MERRWRHWGCSTWICLTNALHCTGFKRTLAHLEVTQRKSLWLENQRVQSRSAST</sequence>
<evidence type="ECO:0000313" key="1">
    <source>
        <dbReference type="EMBL" id="KAK1635522.1"/>
    </source>
</evidence>
<dbReference type="AlphaFoldDB" id="A0AAI9ZRV6"/>
<evidence type="ECO:0000313" key="2">
    <source>
        <dbReference type="Proteomes" id="UP001243989"/>
    </source>
</evidence>
<dbReference type="Proteomes" id="UP001243989">
    <property type="component" value="Unassembled WGS sequence"/>
</dbReference>
<dbReference type="RefSeq" id="XP_060444129.1">
    <property type="nucleotide sequence ID" value="XM_060590548.1"/>
</dbReference>
<dbReference type="GeneID" id="85475410"/>